<dbReference type="InterPro" id="IPR003661">
    <property type="entry name" value="HisK_dim/P_dom"/>
</dbReference>
<dbReference type="Pfam" id="PF00512">
    <property type="entry name" value="HisKA"/>
    <property type="match status" value="1"/>
</dbReference>
<accession>A0ABU7JF44</accession>
<dbReference type="InterPro" id="IPR004358">
    <property type="entry name" value="Sig_transdc_His_kin-like_C"/>
</dbReference>
<dbReference type="SMART" id="SM00387">
    <property type="entry name" value="HATPase_c"/>
    <property type="match status" value="1"/>
</dbReference>
<keyword evidence="7" id="KW-0547">Nucleotide-binding</keyword>
<comment type="caution">
    <text evidence="12">The sequence shown here is derived from an EMBL/GenBank/DDBJ whole genome shotgun (WGS) entry which is preliminary data.</text>
</comment>
<evidence type="ECO:0000256" key="10">
    <source>
        <dbReference type="SAM" id="Phobius"/>
    </source>
</evidence>
<keyword evidence="4" id="KW-1003">Cell membrane</keyword>
<evidence type="ECO:0000313" key="13">
    <source>
        <dbReference type="Proteomes" id="UP001339167"/>
    </source>
</evidence>
<dbReference type="CDD" id="cd00082">
    <property type="entry name" value="HisKA"/>
    <property type="match status" value="1"/>
</dbReference>
<evidence type="ECO:0000256" key="6">
    <source>
        <dbReference type="ARBA" id="ARBA00022679"/>
    </source>
</evidence>
<protein>
    <recommendedName>
        <fullName evidence="3">histidine kinase</fullName>
        <ecNumber evidence="3">2.7.13.3</ecNumber>
    </recommendedName>
</protein>
<name>A0ABU7JF44_9GAMM</name>
<feature type="domain" description="Histidine kinase" evidence="11">
    <location>
        <begin position="202"/>
        <end position="405"/>
    </location>
</feature>
<dbReference type="PRINTS" id="PR00344">
    <property type="entry name" value="BCTRLSENSOR"/>
</dbReference>
<dbReference type="EC" id="2.7.13.3" evidence="3"/>
<proteinExistence type="predicted"/>
<dbReference type="InterPro" id="IPR050980">
    <property type="entry name" value="2C_sensor_his_kinase"/>
</dbReference>
<evidence type="ECO:0000256" key="1">
    <source>
        <dbReference type="ARBA" id="ARBA00000085"/>
    </source>
</evidence>
<dbReference type="GO" id="GO:0005524">
    <property type="term" value="F:ATP binding"/>
    <property type="evidence" value="ECO:0007669"/>
    <property type="project" value="UniProtKB-KW"/>
</dbReference>
<keyword evidence="6" id="KW-0808">Transferase</keyword>
<comment type="catalytic activity">
    <reaction evidence="1">
        <text>ATP + protein L-histidine = ADP + protein N-phospho-L-histidine.</text>
        <dbReference type="EC" id="2.7.13.3"/>
    </reaction>
</comment>
<dbReference type="EMBL" id="JAUGZK010000005">
    <property type="protein sequence ID" value="MEE2024247.1"/>
    <property type="molecule type" value="Genomic_DNA"/>
</dbReference>
<comment type="subcellular location">
    <subcellularLocation>
        <location evidence="2">Cell membrane</location>
        <topology evidence="2">Multi-pass membrane protein</topology>
    </subcellularLocation>
</comment>
<evidence type="ECO:0000256" key="9">
    <source>
        <dbReference type="ARBA" id="ARBA00022840"/>
    </source>
</evidence>
<gene>
    <name evidence="12" type="ORF">QWF21_08305</name>
</gene>
<keyword evidence="10" id="KW-1133">Transmembrane helix</keyword>
<dbReference type="Pfam" id="PF02518">
    <property type="entry name" value="HATPase_c"/>
    <property type="match status" value="1"/>
</dbReference>
<evidence type="ECO:0000259" key="11">
    <source>
        <dbReference type="PROSITE" id="PS50109"/>
    </source>
</evidence>
<evidence type="ECO:0000256" key="4">
    <source>
        <dbReference type="ARBA" id="ARBA00022475"/>
    </source>
</evidence>
<dbReference type="InterPro" id="IPR005467">
    <property type="entry name" value="His_kinase_dom"/>
</dbReference>
<dbReference type="Proteomes" id="UP001339167">
    <property type="component" value="Unassembled WGS sequence"/>
</dbReference>
<sequence>MQRLFLQFYLFLLVLLIALGWSIEQLWQVWSKDELPPSVALWQQQIKLVLQQPRPDLSAQLALPAQVLPMESVPFPAAEMHALAQGEIIPLFGHQNELYLFALGQEQLWQFGPVQLEASSPLRLWLTLLFFLLLGIAVALWLWPLARDIRHLQRDLSVVGRGKPLQVSLPGYSMLAPIADSVRQMQAQIQRLLSLQKEMTHAVSHELRTPLARLSFALEMASQLNAQEKQLMQQDVLVLQRLVDEMLDYARLEVAMPQLQPEQVDLSELLHSLQEQLAVLPGPAIELKVPLPCCCAADGHYLERAIVNLLQNAKGFAHSRILATVELKSGQLWLHVDDDGPGVPDAVRHEITKPFQRLDEPRRAGTGGFGLGLAIVSRIMEWHQGRLVIGQSPLGGARFSLVLQT</sequence>
<feature type="transmembrane region" description="Helical" evidence="10">
    <location>
        <begin position="124"/>
        <end position="146"/>
    </location>
</feature>
<dbReference type="RefSeq" id="WP_330087587.1">
    <property type="nucleotide sequence ID" value="NZ_JAUGZK010000005.1"/>
</dbReference>
<evidence type="ECO:0000256" key="8">
    <source>
        <dbReference type="ARBA" id="ARBA00022777"/>
    </source>
</evidence>
<keyword evidence="9 12" id="KW-0067">ATP-binding</keyword>
<dbReference type="InterPro" id="IPR003594">
    <property type="entry name" value="HATPase_dom"/>
</dbReference>
<keyword evidence="13" id="KW-1185">Reference proteome</keyword>
<dbReference type="SUPFAM" id="SSF55874">
    <property type="entry name" value="ATPase domain of HSP90 chaperone/DNA topoisomerase II/histidine kinase"/>
    <property type="match status" value="1"/>
</dbReference>
<dbReference type="Gene3D" id="3.30.565.10">
    <property type="entry name" value="Histidine kinase-like ATPase, C-terminal domain"/>
    <property type="match status" value="1"/>
</dbReference>
<evidence type="ECO:0000256" key="7">
    <source>
        <dbReference type="ARBA" id="ARBA00022741"/>
    </source>
</evidence>
<evidence type="ECO:0000256" key="3">
    <source>
        <dbReference type="ARBA" id="ARBA00012438"/>
    </source>
</evidence>
<evidence type="ECO:0000256" key="5">
    <source>
        <dbReference type="ARBA" id="ARBA00022553"/>
    </source>
</evidence>
<dbReference type="InterPro" id="IPR036890">
    <property type="entry name" value="HATPase_C_sf"/>
</dbReference>
<evidence type="ECO:0000256" key="2">
    <source>
        <dbReference type="ARBA" id="ARBA00004651"/>
    </source>
</evidence>
<reference evidence="12 13" key="1">
    <citation type="submission" date="2023-06" db="EMBL/GenBank/DDBJ databases">
        <title>Alkalimonas sp., MEB004 an alkaliphilic bacterium isolated from Lonar Lake, India.</title>
        <authorList>
            <person name="Joshi A."/>
            <person name="Thite S."/>
        </authorList>
    </citation>
    <scope>NUCLEOTIDE SEQUENCE [LARGE SCALE GENOMIC DNA]</scope>
    <source>
        <strain evidence="12 13">MEB004</strain>
    </source>
</reference>
<dbReference type="InterPro" id="IPR036097">
    <property type="entry name" value="HisK_dim/P_sf"/>
</dbReference>
<evidence type="ECO:0000313" key="12">
    <source>
        <dbReference type="EMBL" id="MEE2024247.1"/>
    </source>
</evidence>
<dbReference type="SUPFAM" id="SSF47384">
    <property type="entry name" value="Homodimeric domain of signal transducing histidine kinase"/>
    <property type="match status" value="1"/>
</dbReference>
<keyword evidence="10" id="KW-0812">Transmembrane</keyword>
<organism evidence="12 13">
    <name type="scientific">Alkalimonas mucilaginosa</name>
    <dbReference type="NCBI Taxonomy" id="3057676"/>
    <lineage>
        <taxon>Bacteria</taxon>
        <taxon>Pseudomonadati</taxon>
        <taxon>Pseudomonadota</taxon>
        <taxon>Gammaproteobacteria</taxon>
        <taxon>Alkalimonas</taxon>
    </lineage>
</organism>
<dbReference type="SMART" id="SM00388">
    <property type="entry name" value="HisKA"/>
    <property type="match status" value="1"/>
</dbReference>
<keyword evidence="10" id="KW-0472">Membrane</keyword>
<dbReference type="PANTHER" id="PTHR44936">
    <property type="entry name" value="SENSOR PROTEIN CREC"/>
    <property type="match status" value="1"/>
</dbReference>
<keyword evidence="5" id="KW-0597">Phosphoprotein</keyword>
<dbReference type="Gene3D" id="1.10.287.130">
    <property type="match status" value="1"/>
</dbReference>
<dbReference type="PANTHER" id="PTHR44936:SF10">
    <property type="entry name" value="SENSOR PROTEIN RSTB"/>
    <property type="match status" value="1"/>
</dbReference>
<dbReference type="PROSITE" id="PS50109">
    <property type="entry name" value="HIS_KIN"/>
    <property type="match status" value="1"/>
</dbReference>
<keyword evidence="8" id="KW-0418">Kinase</keyword>